<gene>
    <name evidence="1" type="ORF">HMI49_22055</name>
</gene>
<sequence>MAFAADWNPETAIDWSRPIERSAIKDGWIQILQYFYEGEWQGLEIIQRLMNKAAHLFDTSEMVTYYSTQCYDESKHLFVFRTYLNKLDSPPAKQRAFDPLVFLATTGPLPVERWLLATYFTESLAATLFQRSLELDAVDPTGKEMIRLMLKDESRHIAGTRLGVQTLMAHAGPFKTALLKLWWKLFVRLAVGEVRRLKRHGEQIGMEPESILEKTFRRMAGMEEFDGKFLSDDFTRGFLRDRVA</sequence>
<dbReference type="InterPro" id="IPR009078">
    <property type="entry name" value="Ferritin-like_SF"/>
</dbReference>
<reference evidence="1 2" key="1">
    <citation type="submission" date="2020-05" db="EMBL/GenBank/DDBJ databases">
        <authorList>
            <person name="Whitworth D."/>
        </authorList>
    </citation>
    <scope>NUCLEOTIDE SEQUENCE [LARGE SCALE GENOMIC DNA]</scope>
    <source>
        <strain evidence="1 2">AB043B</strain>
    </source>
</reference>
<evidence type="ECO:0000313" key="1">
    <source>
        <dbReference type="EMBL" id="NOK35888.1"/>
    </source>
</evidence>
<organism evidence="1 2">
    <name type="scientific">Corallococcus exercitus</name>
    <dbReference type="NCBI Taxonomy" id="2316736"/>
    <lineage>
        <taxon>Bacteria</taxon>
        <taxon>Pseudomonadati</taxon>
        <taxon>Myxococcota</taxon>
        <taxon>Myxococcia</taxon>
        <taxon>Myxococcales</taxon>
        <taxon>Cystobacterineae</taxon>
        <taxon>Myxococcaceae</taxon>
        <taxon>Corallococcus</taxon>
    </lineage>
</organism>
<dbReference type="OrthoDB" id="5500270at2"/>
<evidence type="ECO:0000313" key="2">
    <source>
        <dbReference type="Proteomes" id="UP000563426"/>
    </source>
</evidence>
<dbReference type="RefSeq" id="WP_158616943.1">
    <property type="nucleotide sequence ID" value="NZ_JABFJV010000134.1"/>
</dbReference>
<dbReference type="InterPro" id="IPR025859">
    <property type="entry name" value="AurF/CmlI"/>
</dbReference>
<dbReference type="SUPFAM" id="SSF47240">
    <property type="entry name" value="Ferritin-like"/>
    <property type="match status" value="1"/>
</dbReference>
<dbReference type="Proteomes" id="UP000563426">
    <property type="component" value="Unassembled WGS sequence"/>
</dbReference>
<proteinExistence type="predicted"/>
<keyword evidence="2" id="KW-1185">Reference proteome</keyword>
<dbReference type="EMBL" id="JABFJV010000134">
    <property type="protein sequence ID" value="NOK35888.1"/>
    <property type="molecule type" value="Genomic_DNA"/>
</dbReference>
<protein>
    <submittedName>
        <fullName evidence="1">Ferritin-like domain-containing protein</fullName>
    </submittedName>
</protein>
<comment type="caution">
    <text evidence="1">The sequence shown here is derived from an EMBL/GenBank/DDBJ whole genome shotgun (WGS) entry which is preliminary data.</text>
</comment>
<dbReference type="InterPro" id="IPR012348">
    <property type="entry name" value="RNR-like"/>
</dbReference>
<dbReference type="AlphaFoldDB" id="A0A7Y4NU35"/>
<accession>A0A7Y4NU35</accession>
<name>A0A7Y4NU35_9BACT</name>
<dbReference type="GO" id="GO:0016491">
    <property type="term" value="F:oxidoreductase activity"/>
    <property type="evidence" value="ECO:0007669"/>
    <property type="project" value="InterPro"/>
</dbReference>
<dbReference type="CDD" id="cd00657">
    <property type="entry name" value="Ferritin_like"/>
    <property type="match status" value="1"/>
</dbReference>
<dbReference type="Gene3D" id="1.10.620.20">
    <property type="entry name" value="Ribonucleotide Reductase, subunit A"/>
    <property type="match status" value="1"/>
</dbReference>
<dbReference type="Pfam" id="PF11583">
    <property type="entry name" value="AurF"/>
    <property type="match status" value="1"/>
</dbReference>